<organism evidence="2">
    <name type="scientific">Adineta vaga</name>
    <name type="common">Rotifer</name>
    <name type="synonym">Callidina vaga</name>
    <dbReference type="NCBI Taxonomy" id="104782"/>
    <lineage>
        <taxon>Eukaryota</taxon>
        <taxon>Metazoa</taxon>
        <taxon>Spiralia</taxon>
        <taxon>Gnathifera</taxon>
        <taxon>Rotifera</taxon>
        <taxon>Eurotatoria</taxon>
        <taxon>Bdelloidea</taxon>
        <taxon>Adinetida</taxon>
        <taxon>Adinetidae</taxon>
        <taxon>Adineta</taxon>
    </lineage>
</organism>
<dbReference type="Gene3D" id="3.90.176.10">
    <property type="entry name" value="Toxin ADP-ribosyltransferase, Chain A, domain 1"/>
    <property type="match status" value="1"/>
</dbReference>
<dbReference type="AlphaFoldDB" id="B3G467"/>
<name>B3G467_ADIVA</name>
<evidence type="ECO:0000259" key="1">
    <source>
        <dbReference type="Pfam" id="PF03496"/>
    </source>
</evidence>
<accession>B3G467</accession>
<dbReference type="EMBL" id="EU643475">
    <property type="protein sequence ID" value="ACD54615.1"/>
    <property type="molecule type" value="Genomic_DNA"/>
</dbReference>
<dbReference type="GO" id="GO:0005576">
    <property type="term" value="C:extracellular region"/>
    <property type="evidence" value="ECO:0007669"/>
    <property type="project" value="InterPro"/>
</dbReference>
<sequence>MSSTKSTGLDKVTPLLVNEWIVVEGDPSLYASFNHESLWRCGTNDPEEVVRAYTAETGFYTRLNEDLSQMPTHWSGTKHERSIVSILLFHPELQQYKYTGETHRGMIMSSEDLNKYTVGTIFMNKSLLSSSEESEKAQSFMKDPKSFVKHAVICTYRIQNDSTALNIESLSIFEEEKEVLILPCVTFKVKSIRKSIRKNSDVIKNRYGRRRRARWMECKNFAPNTT</sequence>
<dbReference type="InterPro" id="IPR003540">
    <property type="entry name" value="ADP-ribosyltransferase"/>
</dbReference>
<feature type="domain" description="ADP ribosyltransferase" evidence="1">
    <location>
        <begin position="108"/>
        <end position="199"/>
    </location>
</feature>
<proteinExistence type="predicted"/>
<evidence type="ECO:0000313" key="2">
    <source>
        <dbReference type="EMBL" id="ACD54615.1"/>
    </source>
</evidence>
<protein>
    <recommendedName>
        <fullName evidence="1">ADP ribosyltransferase domain-containing protein</fullName>
    </recommendedName>
</protein>
<dbReference type="SUPFAM" id="SSF56399">
    <property type="entry name" value="ADP-ribosylation"/>
    <property type="match status" value="1"/>
</dbReference>
<reference evidence="2" key="1">
    <citation type="journal article" date="2008" name="Science">
        <title>Massive horizontal gene transfer in bdelloid rotifers.</title>
        <authorList>
            <person name="Gladyshev E.A."/>
            <person name="Meselson M.S."/>
            <person name="Arkhipova I.R."/>
        </authorList>
    </citation>
    <scope>NUCLEOTIDE SEQUENCE</scope>
</reference>
<dbReference type="PROSITE" id="PS51996">
    <property type="entry name" value="TR_MART"/>
    <property type="match status" value="1"/>
</dbReference>
<dbReference type="Pfam" id="PF03496">
    <property type="entry name" value="ADPrib_exo_Tox"/>
    <property type="match status" value="1"/>
</dbReference>